<dbReference type="InterPro" id="IPR036890">
    <property type="entry name" value="HATPase_C_sf"/>
</dbReference>
<evidence type="ECO:0000256" key="1">
    <source>
        <dbReference type="ARBA" id="ARBA00000085"/>
    </source>
</evidence>
<evidence type="ECO:0000256" key="8">
    <source>
        <dbReference type="ARBA" id="ARBA00022741"/>
    </source>
</evidence>
<comment type="subcellular location">
    <subcellularLocation>
        <location evidence="2">Cell membrane</location>
        <topology evidence="2">Multi-pass membrane protein</topology>
    </subcellularLocation>
</comment>
<keyword evidence="18" id="KW-1185">Reference proteome</keyword>
<dbReference type="Pfam" id="PF02518">
    <property type="entry name" value="HATPase_c"/>
    <property type="match status" value="1"/>
</dbReference>
<evidence type="ECO:0000256" key="7">
    <source>
        <dbReference type="ARBA" id="ARBA00022692"/>
    </source>
</evidence>
<organism evidence="17 18">
    <name type="scientific">Methyloprofundus sedimenti</name>
    <dbReference type="NCBI Taxonomy" id="1420851"/>
    <lineage>
        <taxon>Bacteria</taxon>
        <taxon>Pseudomonadati</taxon>
        <taxon>Pseudomonadota</taxon>
        <taxon>Gammaproteobacteria</taxon>
        <taxon>Methylococcales</taxon>
        <taxon>Methylococcaceae</taxon>
        <taxon>Methyloprofundus</taxon>
    </lineage>
</organism>
<dbReference type="InterPro" id="IPR045671">
    <property type="entry name" value="NtrY-like_N"/>
</dbReference>
<keyword evidence="6" id="KW-0808">Transferase</keyword>
<name>A0A1V8M3R1_9GAMM</name>
<dbReference type="Gene3D" id="3.30.450.20">
    <property type="entry name" value="PAS domain"/>
    <property type="match status" value="1"/>
</dbReference>
<dbReference type="SMART" id="SM00304">
    <property type="entry name" value="HAMP"/>
    <property type="match status" value="1"/>
</dbReference>
<dbReference type="InterPro" id="IPR017232">
    <property type="entry name" value="NtrY"/>
</dbReference>
<dbReference type="Gene3D" id="1.10.287.130">
    <property type="match status" value="1"/>
</dbReference>
<dbReference type="Gene3D" id="6.10.340.10">
    <property type="match status" value="1"/>
</dbReference>
<evidence type="ECO:0000313" key="17">
    <source>
        <dbReference type="EMBL" id="OQK16194.1"/>
    </source>
</evidence>
<evidence type="ECO:0000259" key="15">
    <source>
        <dbReference type="PROSITE" id="PS50109"/>
    </source>
</evidence>
<dbReference type="GO" id="GO:0000155">
    <property type="term" value="F:phosphorelay sensor kinase activity"/>
    <property type="evidence" value="ECO:0007669"/>
    <property type="project" value="InterPro"/>
</dbReference>
<dbReference type="SUPFAM" id="SSF47384">
    <property type="entry name" value="Homodimeric domain of signal transducing histidine kinase"/>
    <property type="match status" value="1"/>
</dbReference>
<comment type="caution">
    <text evidence="17">The sequence shown here is derived from an EMBL/GenBank/DDBJ whole genome shotgun (WGS) entry which is preliminary data.</text>
</comment>
<dbReference type="SUPFAM" id="SSF158472">
    <property type="entry name" value="HAMP domain-like"/>
    <property type="match status" value="1"/>
</dbReference>
<evidence type="ECO:0000256" key="4">
    <source>
        <dbReference type="ARBA" id="ARBA00022475"/>
    </source>
</evidence>
<gene>
    <name evidence="17" type="ORF">AU255_13920</name>
</gene>
<dbReference type="EC" id="2.7.13.3" evidence="3"/>
<dbReference type="EMBL" id="LPUF01000002">
    <property type="protein sequence ID" value="OQK16194.1"/>
    <property type="molecule type" value="Genomic_DNA"/>
</dbReference>
<dbReference type="PROSITE" id="PS50109">
    <property type="entry name" value="HIS_KIN"/>
    <property type="match status" value="1"/>
</dbReference>
<dbReference type="SUPFAM" id="SSF55874">
    <property type="entry name" value="ATPase domain of HSP90 chaperone/DNA topoisomerase II/histidine kinase"/>
    <property type="match status" value="1"/>
</dbReference>
<sequence>MVRIKIPFSVSILFLLSFIVLSLQLMSSALQDTSSLGDMYSWLLLSNVVGTICLLALVGYNIFSLARRLKKREAGSRLTTNIVLLFIVLSLVPAGTVFYFSMKFLHQSIDSWFNVELDAAMEDALELSHSALEQRVRWNLKQSQRLTESLRNKTIQEISLEIEQLREIAAANEVTLLTKKGKIIAFSGLTQSDILPSLPVSSLFFQVQQGEDFVNLASVDGRLVVQTIVAIRPRKDYFLQIVYPVPERINDLTDSVEFAYVRFQEMTYLRHSLKVSFSLVLSLVLLMSFLAAVSAAFISVRGIIAPIRDLVRGTQAVAAGYYEQLLPAKRQDDLGFLVESFNEMVRQISRAQDETRKSTYEIERQRAYLETLLTSLKAGVLSFDSSLNIRTANQAASIILHVQVMRFYGQNLIQLAKGRPDLMALVDVVQPLLEKSFDIWQRNIVVDGPDGRKELLCQGTPLFSTEGGYIGAVLVFDDITDLIQAQKNAAWSEVARRLAHEIKNPLTPIQLSAERLQHKLSAKLEKEDAQMLSRSTGTIIQQVEAMKHMVDDFSEYAQPVRNQAANLDLLALVQEVIILYGANPEIEFELQLGESIPLIKADAVSIRQVLHNMFKNALEAMDGKGKIIIKLQAVRKYNSTMVQLGIYDTGSGIDINQAKSIFDPYVTNKRKGTGLGLAIVKKVIEEHGGTIRLDSNYKQGAGFIMQFPAIFEETQQ</sequence>
<keyword evidence="8" id="KW-0547">Nucleotide-binding</keyword>
<evidence type="ECO:0000313" key="18">
    <source>
        <dbReference type="Proteomes" id="UP000191980"/>
    </source>
</evidence>
<evidence type="ECO:0000256" key="12">
    <source>
        <dbReference type="ARBA" id="ARBA00023012"/>
    </source>
</evidence>
<keyword evidence="9 17" id="KW-0418">Kinase</keyword>
<dbReference type="InterPro" id="IPR003594">
    <property type="entry name" value="HATPase_dom"/>
</dbReference>
<dbReference type="Pfam" id="PF19312">
    <property type="entry name" value="NtrY_N"/>
    <property type="match status" value="1"/>
</dbReference>
<evidence type="ECO:0000256" key="10">
    <source>
        <dbReference type="ARBA" id="ARBA00022840"/>
    </source>
</evidence>
<protein>
    <recommendedName>
        <fullName evidence="3">histidine kinase</fullName>
        <ecNumber evidence="3">2.7.13.3</ecNumber>
    </recommendedName>
</protein>
<comment type="catalytic activity">
    <reaction evidence="1">
        <text>ATP + protein L-histidine = ADP + protein N-phospho-L-histidine.</text>
        <dbReference type="EC" id="2.7.13.3"/>
    </reaction>
</comment>
<feature type="transmembrane region" description="Helical" evidence="14">
    <location>
        <begin position="83"/>
        <end position="102"/>
    </location>
</feature>
<dbReference type="SMART" id="SM00387">
    <property type="entry name" value="HATPase_c"/>
    <property type="match status" value="1"/>
</dbReference>
<evidence type="ECO:0000256" key="13">
    <source>
        <dbReference type="ARBA" id="ARBA00023136"/>
    </source>
</evidence>
<evidence type="ECO:0000256" key="5">
    <source>
        <dbReference type="ARBA" id="ARBA00022553"/>
    </source>
</evidence>
<dbReference type="Proteomes" id="UP000191980">
    <property type="component" value="Unassembled WGS sequence"/>
</dbReference>
<dbReference type="Pfam" id="PF08448">
    <property type="entry name" value="PAS_4"/>
    <property type="match status" value="1"/>
</dbReference>
<accession>A0A1V8M3R1</accession>
<evidence type="ECO:0000259" key="16">
    <source>
        <dbReference type="PROSITE" id="PS50885"/>
    </source>
</evidence>
<feature type="transmembrane region" description="Helical" evidence="14">
    <location>
        <begin position="275"/>
        <end position="298"/>
    </location>
</feature>
<dbReference type="SUPFAM" id="SSF55785">
    <property type="entry name" value="PYP-like sensor domain (PAS domain)"/>
    <property type="match status" value="1"/>
</dbReference>
<keyword evidence="10" id="KW-0067">ATP-binding</keyword>
<dbReference type="CDD" id="cd00082">
    <property type="entry name" value="HisKA"/>
    <property type="match status" value="1"/>
</dbReference>
<dbReference type="InterPro" id="IPR013656">
    <property type="entry name" value="PAS_4"/>
</dbReference>
<dbReference type="InterPro" id="IPR003661">
    <property type="entry name" value="HisK_dim/P_dom"/>
</dbReference>
<feature type="domain" description="HAMP" evidence="16">
    <location>
        <begin position="301"/>
        <end position="353"/>
    </location>
</feature>
<keyword evidence="5" id="KW-0597">Phosphoprotein</keyword>
<keyword evidence="4" id="KW-1003">Cell membrane</keyword>
<dbReference type="RefSeq" id="WP_080523573.1">
    <property type="nucleotide sequence ID" value="NZ_LPUF01000002.1"/>
</dbReference>
<evidence type="ECO:0000256" key="11">
    <source>
        <dbReference type="ARBA" id="ARBA00022989"/>
    </source>
</evidence>
<evidence type="ECO:0000256" key="14">
    <source>
        <dbReference type="SAM" id="Phobius"/>
    </source>
</evidence>
<dbReference type="CDD" id="cd06225">
    <property type="entry name" value="HAMP"/>
    <property type="match status" value="1"/>
</dbReference>
<keyword evidence="12" id="KW-0902">Two-component regulatory system</keyword>
<dbReference type="SMART" id="SM00388">
    <property type="entry name" value="HisKA"/>
    <property type="match status" value="1"/>
</dbReference>
<dbReference type="PANTHER" id="PTHR43065:SF10">
    <property type="entry name" value="PEROXIDE STRESS-ACTIVATED HISTIDINE KINASE MAK3"/>
    <property type="match status" value="1"/>
</dbReference>
<proteinExistence type="predicted"/>
<reference evidence="17 18" key="1">
    <citation type="submission" date="2015-12" db="EMBL/GenBank/DDBJ databases">
        <authorList>
            <person name="Shamseldin A."/>
            <person name="Moawad H."/>
            <person name="Abd El-Rahim W.M."/>
            <person name="Sadowsky M.J."/>
        </authorList>
    </citation>
    <scope>NUCLEOTIDE SEQUENCE [LARGE SCALE GENOMIC DNA]</scope>
    <source>
        <strain evidence="17 18">WF1</strain>
    </source>
</reference>
<dbReference type="InterPro" id="IPR035965">
    <property type="entry name" value="PAS-like_dom_sf"/>
</dbReference>
<dbReference type="CDD" id="cd00075">
    <property type="entry name" value="HATPase"/>
    <property type="match status" value="1"/>
</dbReference>
<dbReference type="STRING" id="1420851.AU255_13920"/>
<dbReference type="GO" id="GO:0005886">
    <property type="term" value="C:plasma membrane"/>
    <property type="evidence" value="ECO:0007669"/>
    <property type="project" value="UniProtKB-SubCell"/>
</dbReference>
<dbReference type="PIRSF" id="PIRSF037532">
    <property type="entry name" value="STHK_NtrY"/>
    <property type="match status" value="1"/>
</dbReference>
<evidence type="ECO:0000256" key="3">
    <source>
        <dbReference type="ARBA" id="ARBA00012438"/>
    </source>
</evidence>
<dbReference type="InterPro" id="IPR005467">
    <property type="entry name" value="His_kinase_dom"/>
</dbReference>
<keyword evidence="11 14" id="KW-1133">Transmembrane helix</keyword>
<dbReference type="PANTHER" id="PTHR43065">
    <property type="entry name" value="SENSOR HISTIDINE KINASE"/>
    <property type="match status" value="1"/>
</dbReference>
<evidence type="ECO:0000256" key="6">
    <source>
        <dbReference type="ARBA" id="ARBA00022679"/>
    </source>
</evidence>
<dbReference type="AlphaFoldDB" id="A0A1V8M3R1"/>
<dbReference type="InterPro" id="IPR003660">
    <property type="entry name" value="HAMP_dom"/>
</dbReference>
<dbReference type="PRINTS" id="PR00344">
    <property type="entry name" value="BCTRLSENSOR"/>
</dbReference>
<evidence type="ECO:0000256" key="9">
    <source>
        <dbReference type="ARBA" id="ARBA00022777"/>
    </source>
</evidence>
<dbReference type="Pfam" id="PF00672">
    <property type="entry name" value="HAMP"/>
    <property type="match status" value="1"/>
</dbReference>
<dbReference type="OrthoDB" id="1931120at2"/>
<dbReference type="InterPro" id="IPR036097">
    <property type="entry name" value="HisK_dim/P_sf"/>
</dbReference>
<keyword evidence="7 14" id="KW-0812">Transmembrane</keyword>
<feature type="transmembrane region" description="Helical" evidence="14">
    <location>
        <begin position="39"/>
        <end position="63"/>
    </location>
</feature>
<dbReference type="Gene3D" id="3.30.565.10">
    <property type="entry name" value="Histidine kinase-like ATPase, C-terminal domain"/>
    <property type="match status" value="1"/>
</dbReference>
<evidence type="ECO:0000256" key="2">
    <source>
        <dbReference type="ARBA" id="ARBA00004651"/>
    </source>
</evidence>
<keyword evidence="13 14" id="KW-0472">Membrane</keyword>
<dbReference type="Pfam" id="PF00512">
    <property type="entry name" value="HisKA"/>
    <property type="match status" value="1"/>
</dbReference>
<dbReference type="GO" id="GO:0005524">
    <property type="term" value="F:ATP binding"/>
    <property type="evidence" value="ECO:0007669"/>
    <property type="project" value="UniProtKB-KW"/>
</dbReference>
<feature type="domain" description="Histidine kinase" evidence="15">
    <location>
        <begin position="497"/>
        <end position="711"/>
    </location>
</feature>
<dbReference type="InterPro" id="IPR004358">
    <property type="entry name" value="Sig_transdc_His_kin-like_C"/>
</dbReference>
<dbReference type="PROSITE" id="PS50885">
    <property type="entry name" value="HAMP"/>
    <property type="match status" value="1"/>
</dbReference>